<dbReference type="AlphaFoldDB" id="A0A5B2VUW9"/>
<dbReference type="SUPFAM" id="SSF52799">
    <property type="entry name" value="(Phosphotyrosine protein) phosphatases II"/>
    <property type="match status" value="1"/>
</dbReference>
<comment type="caution">
    <text evidence="5">The sequence shown here is derived from an EMBL/GenBank/DDBJ whole genome shotgun (WGS) entry which is preliminary data.</text>
</comment>
<dbReference type="PROSITE" id="PS50056">
    <property type="entry name" value="TYR_PHOSPHATASE_2"/>
    <property type="match status" value="1"/>
</dbReference>
<evidence type="ECO:0000259" key="4">
    <source>
        <dbReference type="PROSITE" id="PS50056"/>
    </source>
</evidence>
<dbReference type="PANTHER" id="PTHR46274">
    <property type="entry name" value="PHOSPHATIDYLINOSITOL PHOSPHATASE"/>
    <property type="match status" value="1"/>
</dbReference>
<dbReference type="Pfam" id="PF00782">
    <property type="entry name" value="DSPc"/>
    <property type="match status" value="1"/>
</dbReference>
<reference evidence="5 6" key="1">
    <citation type="submission" date="2019-09" db="EMBL/GenBank/DDBJ databases">
        <title>Salinarimonas rosea gen. nov., sp. nov., a new member of the a-2 subgroup of the Proteobacteria.</title>
        <authorList>
            <person name="Liu J."/>
        </authorList>
    </citation>
    <scope>NUCLEOTIDE SEQUENCE [LARGE SCALE GENOMIC DNA]</scope>
    <source>
        <strain evidence="5 6">BN140002</strain>
    </source>
</reference>
<dbReference type="SMART" id="SM00195">
    <property type="entry name" value="DSPc"/>
    <property type="match status" value="1"/>
</dbReference>
<reference evidence="5 6" key="2">
    <citation type="submission" date="2019-09" db="EMBL/GenBank/DDBJ databases">
        <authorList>
            <person name="Jin C."/>
        </authorList>
    </citation>
    <scope>NUCLEOTIDE SEQUENCE [LARGE SCALE GENOMIC DNA]</scope>
    <source>
        <strain evidence="5 6">BN140002</strain>
    </source>
</reference>
<dbReference type="PANTHER" id="PTHR46274:SF6">
    <property type="entry name" value="TYR_PHOSPHATASE_2 DOMAIN-CONTAINING PROTEIN"/>
    <property type="match status" value="1"/>
</dbReference>
<dbReference type="Proteomes" id="UP000323142">
    <property type="component" value="Unassembled WGS sequence"/>
</dbReference>
<evidence type="ECO:0000256" key="1">
    <source>
        <dbReference type="ARBA" id="ARBA00022801"/>
    </source>
</evidence>
<dbReference type="OrthoDB" id="9806482at2"/>
<dbReference type="PROSITE" id="PS50054">
    <property type="entry name" value="TYR_PHOSPHATASE_DUAL"/>
    <property type="match status" value="1"/>
</dbReference>
<sequence length="171" mass="18677">MSLWQPNLTFITDHLAVGGSFPPERAAHLADALAIRAVVDLRDEACDDPELLRGQGLAFLHLPTRDHHAVSQAMLDEGAAFAGRHLERGERVLIHCEHGIGRSATLALCVLVGRGHDPLEAIGLAKDRRALVSPSPAQYEAWAEWLRRHGLPPAPPFDAFAAIAYRHLRTA</sequence>
<dbReference type="Gene3D" id="3.90.190.10">
    <property type="entry name" value="Protein tyrosine phosphatase superfamily"/>
    <property type="match status" value="1"/>
</dbReference>
<accession>A0A5B2VUW9</accession>
<keyword evidence="1" id="KW-0378">Hydrolase</keyword>
<evidence type="ECO:0000259" key="3">
    <source>
        <dbReference type="PROSITE" id="PS50054"/>
    </source>
</evidence>
<gene>
    <name evidence="5" type="ORF">F0L46_03875</name>
</gene>
<dbReference type="InterPro" id="IPR000340">
    <property type="entry name" value="Dual-sp_phosphatase_cat-dom"/>
</dbReference>
<dbReference type="InterPro" id="IPR020422">
    <property type="entry name" value="TYR_PHOSPHATASE_DUAL_dom"/>
</dbReference>
<keyword evidence="6" id="KW-1185">Reference proteome</keyword>
<evidence type="ECO:0000313" key="5">
    <source>
        <dbReference type="EMBL" id="KAA2242112.1"/>
    </source>
</evidence>
<dbReference type="PROSITE" id="PS00383">
    <property type="entry name" value="TYR_PHOSPHATASE_1"/>
    <property type="match status" value="1"/>
</dbReference>
<evidence type="ECO:0000313" key="6">
    <source>
        <dbReference type="Proteomes" id="UP000323142"/>
    </source>
</evidence>
<dbReference type="RefSeq" id="WP_149815720.1">
    <property type="nucleotide sequence ID" value="NZ_VUOA01000007.1"/>
</dbReference>
<evidence type="ECO:0000256" key="2">
    <source>
        <dbReference type="ARBA" id="ARBA00022912"/>
    </source>
</evidence>
<dbReference type="GO" id="GO:0004721">
    <property type="term" value="F:phosphoprotein phosphatase activity"/>
    <property type="evidence" value="ECO:0007669"/>
    <property type="project" value="UniProtKB-KW"/>
</dbReference>
<organism evidence="5 6">
    <name type="scientific">Salinarimonas soli</name>
    <dbReference type="NCBI Taxonomy" id="1638099"/>
    <lineage>
        <taxon>Bacteria</taxon>
        <taxon>Pseudomonadati</taxon>
        <taxon>Pseudomonadota</taxon>
        <taxon>Alphaproteobacteria</taxon>
        <taxon>Hyphomicrobiales</taxon>
        <taxon>Salinarimonadaceae</taxon>
        <taxon>Salinarimonas</taxon>
    </lineage>
</organism>
<feature type="domain" description="Tyrosine-protein phosphatase" evidence="3">
    <location>
        <begin position="5"/>
        <end position="151"/>
    </location>
</feature>
<proteinExistence type="predicted"/>
<dbReference type="EMBL" id="VUOA01000007">
    <property type="protein sequence ID" value="KAA2242112.1"/>
    <property type="molecule type" value="Genomic_DNA"/>
</dbReference>
<protein>
    <submittedName>
        <fullName evidence="5">Protein phosphatase</fullName>
    </submittedName>
</protein>
<name>A0A5B2VUW9_9HYPH</name>
<keyword evidence="2" id="KW-0904">Protein phosphatase</keyword>
<dbReference type="InterPro" id="IPR000387">
    <property type="entry name" value="Tyr_Pase_dom"/>
</dbReference>
<dbReference type="InterPro" id="IPR016130">
    <property type="entry name" value="Tyr_Pase_AS"/>
</dbReference>
<feature type="domain" description="Tyrosine specific protein phosphatases" evidence="4">
    <location>
        <begin position="72"/>
        <end position="140"/>
    </location>
</feature>
<dbReference type="InterPro" id="IPR029021">
    <property type="entry name" value="Prot-tyrosine_phosphatase-like"/>
</dbReference>